<proteinExistence type="predicted"/>
<dbReference type="CDD" id="cd16018">
    <property type="entry name" value="Enpp"/>
    <property type="match status" value="1"/>
</dbReference>
<dbReference type="Pfam" id="PF01663">
    <property type="entry name" value="Phosphodiest"/>
    <property type="match status" value="1"/>
</dbReference>
<feature type="signal peptide" evidence="1">
    <location>
        <begin position="1"/>
        <end position="29"/>
    </location>
</feature>
<organism evidence="2 3">
    <name type="scientific">Shewanella japonica</name>
    <dbReference type="NCBI Taxonomy" id="93973"/>
    <lineage>
        <taxon>Bacteria</taxon>
        <taxon>Pseudomonadati</taxon>
        <taxon>Pseudomonadota</taxon>
        <taxon>Gammaproteobacteria</taxon>
        <taxon>Alteromonadales</taxon>
        <taxon>Shewanellaceae</taxon>
        <taxon>Shewanella</taxon>
    </lineage>
</organism>
<dbReference type="SUPFAM" id="SSF53649">
    <property type="entry name" value="Alkaline phosphatase-like"/>
    <property type="match status" value="1"/>
</dbReference>
<keyword evidence="3" id="KW-1185">Reference proteome</keyword>
<dbReference type="RefSeq" id="WP_080915687.1">
    <property type="nucleotide sequence ID" value="NZ_CP020472.1"/>
</dbReference>
<dbReference type="PANTHER" id="PTHR10151:SF120">
    <property type="entry name" value="BIS(5'-ADENOSYL)-TRIPHOSPHATASE"/>
    <property type="match status" value="1"/>
</dbReference>
<reference evidence="2 3" key="1">
    <citation type="submission" date="2017-03" db="EMBL/GenBank/DDBJ databases">
        <title>Genome sequencing of Shewanella japonica KCTC 22435.</title>
        <authorList>
            <person name="Kim K.M."/>
        </authorList>
    </citation>
    <scope>NUCLEOTIDE SEQUENCE [LARGE SCALE GENOMIC DNA]</scope>
    <source>
        <strain evidence="2 3">KCTC 22435</strain>
    </source>
</reference>
<name>A0ABN4YD09_9GAMM</name>
<feature type="chain" id="PRO_5045471155" evidence="1">
    <location>
        <begin position="30"/>
        <end position="420"/>
    </location>
</feature>
<evidence type="ECO:0000256" key="1">
    <source>
        <dbReference type="SAM" id="SignalP"/>
    </source>
</evidence>
<dbReference type="EMBL" id="CP020472">
    <property type="protein sequence ID" value="ARD22306.1"/>
    <property type="molecule type" value="Genomic_DNA"/>
</dbReference>
<gene>
    <name evidence="2" type="ORF">SJ2017_2007</name>
</gene>
<protein>
    <submittedName>
        <fullName evidence="2">Alkaline phosphatase family protein</fullName>
    </submittedName>
</protein>
<dbReference type="InterPro" id="IPR002591">
    <property type="entry name" value="Phosphodiest/P_Trfase"/>
</dbReference>
<dbReference type="Proteomes" id="UP000191820">
    <property type="component" value="Chromosome"/>
</dbReference>
<dbReference type="Gene3D" id="3.40.720.10">
    <property type="entry name" value="Alkaline Phosphatase, subunit A"/>
    <property type="match status" value="1"/>
</dbReference>
<evidence type="ECO:0000313" key="3">
    <source>
        <dbReference type="Proteomes" id="UP000191820"/>
    </source>
</evidence>
<dbReference type="PANTHER" id="PTHR10151">
    <property type="entry name" value="ECTONUCLEOTIDE PYROPHOSPHATASE/PHOSPHODIESTERASE"/>
    <property type="match status" value="1"/>
</dbReference>
<evidence type="ECO:0000313" key="2">
    <source>
        <dbReference type="EMBL" id="ARD22306.1"/>
    </source>
</evidence>
<dbReference type="InterPro" id="IPR017850">
    <property type="entry name" value="Alkaline_phosphatase_core_sf"/>
</dbReference>
<sequence>MQASVPFKNRLFIVVLLTWCVLLSANVNADSQKAAKQQNVLLISIDGYRYDYNQLHNPQALNQFAKDAATVELFTPAFPTVTFPNHLTLVTGLYPANHGIVSNRFYNPVLKRDYAMNIHEAVTDGQFYQGVPLWSLARQQGLKSATYFWPGSEAKIAGFRPNYWLKYDGRTPNEQRIQQVVEWFSLPESERPQFVTLYFSDVDSAGHHHGPESTQTYNAVQYIDKLIASLLKQINDLPIDINVIITSDHGMAKVDEFDRIYTDKLVGKVADLKDKFIFNNDAAFSLVTAIGENKKQDLARLKALVEEVEGLAFYLQAEMPERLHFSGNPSIGDAVIISNNHYITSTDAKPGVIGKHGYDPQTIHDMNTVLYAKGPAFNQATIAQADNIHLYPLIANILGLTIPDDIDGELRFLSPLLRKP</sequence>
<dbReference type="Gene3D" id="3.30.1360.180">
    <property type="match status" value="1"/>
</dbReference>
<accession>A0ABN4YD09</accession>
<keyword evidence="1" id="KW-0732">Signal</keyword>